<feature type="domain" description="Outer membrane channel protein CpnT-like N-terminal" evidence="2">
    <location>
        <begin position="13"/>
        <end position="144"/>
    </location>
</feature>
<sequence>MALEFPSWLEWLSWLVGSEWPHGNEDTMWQMGRDLESVAGQSDQLLTDLDHLIGSIGDAYPDGTGGEEILKWLTPLRDGDGSGHGSIKEFGDNYRQLSTAADGFGDQLQGAKLNFYIAGGWLLGELAWAAATGPFAPESETAVFVTARIAFRKLGQLFADRIAELVESKITNKLLQEVMTKLIYEIGKGAVISTVQATTQELLVESIQNLDGHGHGFDLGALGKNALVAGLSGGAGGALGLGAHHFLPSETGGARGVFNGMLTGAAAGAGGAGAGWLANGLVNGDWSFDPRSVTGGMFAGAGPGGMHGYNGESPHAGRPMGSDGSAHVPGETGTRTDAPDHTGSAPDSRAAGVDTNGNGHDGTGDSRTAQQGGPGDSTANGQHPATSDGQRGATPEGQQSASPDGQHGATPDGQHGATPDGQHGATPDGQHGATPDGQHGATPDGHGTTPDAQRDAGVDGQHGTSDPSVSGQHGNTGESTGGQGGDNPQGQQPGGPAVHPASAGAATADAPAGQTHDQPTDHGGDSSRSDQGGSFTSDSRREPTDPSAQDATSGGDSASHRPDTQTAAADSPAPDSTRADGSGTPEHRAGDGTGALDSTGRTHDTGVDSRAPESAPAHASDPVRDGNSTSTAFSNDANTRPVSEPGKSADASSSNNAPANETRAPATDPAKATATPRDLPRTSADGSTPKPADGGSPRTPDTRAGVDRATRPDAPVQANRTGVEPTSRLTESNTADHEQRSAAPDDFLNLAGDAPHSSADRLGAEQDPTGSSRDRTEPADEHAGAPRASADHTGTDGRSSGERDDLVGERNGRRSGRGDLPGEGSGAHGGLPGDHVRSADDRAGAPGEQPDGATIIPFPVDAPQHGDRLPRVAEMPRTDVAAAGPVGDFHGNARVGDDLTLQSVHGQIDDNLRLITPEGVAWNPDKGHFVLSDGRIVRIEVGETSDRHVAEFVPSADGYDVRVSKRARDEDVVRALAHELAEIRLSQDDDILVDPHDQRPSRMSTELGGRFAELRTLTTDLDRAALDPARTPELPRLKHDLRDLMDHLGFDDSAHKPIVERLLAEHDPALAHRLLERPGVFDERPAFNRDLTEDDFQHAAEHHLDRMREAMDGEHVEDLLRAEAQGMNGRMREELSRRVFEPIFEKAAKEARGQVPGVVSACDPISAAINHPTLRGPEQAAAIHRAIDDFHDGMSQASRDALGEDRFARMHAAADGFATAPDRVTGIIDHATGVMHIGGEQTTLADFLHGIDRANRGATENHLTVEYAVILHDAADGLSTVEVLSRPQPQHRLPLEQFRFGDHNEPIEHQPRPALPAAAAGGHTIDVGVGRGAFGVEMTPAADRAGGGLVIKTELADVAIGAQRRRDLGILDAGPLMEPGTVMVYGDMLGNGHLLGGDIARVFINNVSAKLPDSAYHPIAEHLSKILAPGGRVEIQWDMKPDKVDGEPGSRHHILGTKLWEALEAPYPDGGNPFKLVEHTEFPHPGNRDYYYTIDAGSSNKLPHERMAGFSPPQPEHRWIISYDPESAGTHLHPESETSSLPHDAGDHGHASPVGDFHGDARPEGTPKLQEKYVLDQIKDNLGLITPEGVAWNRDKHYFLLPDDGGPVHVTIGETSDGNVAEFRARSDGPGYDVVLSERARDEDVVRALGHELAEIRLSQYPDILVDPTDDRPSTMTTHLGGRFAEMRILEAHIDRAVTDPAHAHELPRLRQDLHDLADHLGMHDPTHAETVRHLLSEHDQQLARRFELEEQGLHEHRPAFDPHLTESGFEHAGAEHLNQLEHLLSGDHAADVVRTERLALDGRMREELARRVFDPLFDPSTKAARKTVDIEYLLDALDPLNTAINDPNLSGTDRAQAMKMAIAQFRDDMPEKFHEALPPQVFDEMYRAADTSAPGMDRINAVMDHATGLLVVNGEATNLGDFLRQVDSANRGAGEHGLNVEYTVAVHDAVDGRSTVEVLPRPRPQHRLPVEQNVFGEENTRIRHKRLPATGVEGHTIDIGVGRSAFAVEMTPAADRSGRGLIIKTELDSMFPIKGQRRRDLGILDPGPLTEPGTVMVFGDLLTQGNILTAAPTGEVARIFINNVSAKLPDHVYRDIAARLPETLAPGGRVEVQWDMKPEKTTGVPGDRNHILGTKLWEAIEWHYRDGENPFTHEYEEFPSPGNDNYDYTIDAGASNKLNTALMATYNPPLPEHRTVITYDPHGEHGAGSNHEGAEHGTASPVGEFRGDARPEGMDPLTRDDVVDKVEHNLRLIEPEDVAWNPDTRRFEFEHDGRTLDITVDVGPTTGNAVAEFTARRDESGHLTGYDVQVSPHARDEDVVRAVAHEVAEIRLAHDENVVIDAVDDRPTRMTSHLGGRFAEFRVLVDQIGEGVAARVKPHLLEPLRRDLRDLMYHLGLHDPEHAPTVERLLAQHDPDLARLIDQSRIPDPGILRPGPVDHEATPTPHDLGRIRQLRELADLVPDGAPETRREALALVEQLGLREGTPGAAERRAIVAEHLTEHARARVDDLLADVGRRDSELSVPDREHVETVRLERRAADALDFLSIPTHGAVHRVHIAYREEMEVHLARMQEPIGVTSGPGNLRPVDIHRVEDIRTGERWFRWPPGTHEYPDHTPVPDVRLPTDPDHRLPVDPGQLHEEWRGLSSDEKDAWYRADPFIGNRDGIPHADRDHYNRQTLETLREQTERALAEEQPETPEWKRIKDRLGIIQDMKSYLDRPTEEGKPAVHLSYLDEKLQYIYALGDPDTARNVAVEVAGAFRRRSGVGYALETLEQVWQAAKAIDPNAATSVILFGAYNNPNSLVQGMHSEHGESGAPKLREFHDGLRATHQGPPANTTTIAHSYGGVTAGHAAGHGGELNTDALVFVGAIGTGVDNVGQLRLTGVDPADIGDHVFATMAEYDSLELMPPTHGPKPSDPAYGARVYESATHPSRTRLGWNPDDHVGKNYFSDKHDSYRILGTILTGNAHRLR</sequence>
<feature type="compositionally biased region" description="Polar residues" evidence="1">
    <location>
        <begin position="366"/>
        <end position="389"/>
    </location>
</feature>
<keyword evidence="4" id="KW-1185">Reference proteome</keyword>
<evidence type="ECO:0000313" key="3">
    <source>
        <dbReference type="EMBL" id="MVU78976.1"/>
    </source>
</evidence>
<proteinExistence type="predicted"/>
<feature type="compositionally biased region" description="Polar residues" evidence="1">
    <location>
        <begin position="462"/>
        <end position="473"/>
    </location>
</feature>
<feature type="region of interest" description="Disordered" evidence="1">
    <location>
        <begin position="305"/>
        <end position="868"/>
    </location>
</feature>
<dbReference type="Proteomes" id="UP000466794">
    <property type="component" value="Unassembled WGS sequence"/>
</dbReference>
<dbReference type="RefSeq" id="WP_157388572.1">
    <property type="nucleotide sequence ID" value="NZ_WRPP01000003.1"/>
</dbReference>
<name>A0A7K1UX66_9NOCA</name>
<evidence type="ECO:0000256" key="1">
    <source>
        <dbReference type="SAM" id="MobiDB-lite"/>
    </source>
</evidence>
<protein>
    <recommendedName>
        <fullName evidence="2">Outer membrane channel protein CpnT-like N-terminal domain-containing protein</fullName>
    </recommendedName>
</protein>
<feature type="compositionally biased region" description="Gly residues" evidence="1">
    <location>
        <begin position="819"/>
        <end position="832"/>
    </location>
</feature>
<reference evidence="3 4" key="1">
    <citation type="submission" date="2019-12" db="EMBL/GenBank/DDBJ databases">
        <title>Nocardia sp. nov. ET3-3 isolated from soil.</title>
        <authorList>
            <person name="Kanchanasin P."/>
            <person name="Tanasupawat S."/>
            <person name="Yuki M."/>
            <person name="Kudo T."/>
        </authorList>
    </citation>
    <scope>NUCLEOTIDE SEQUENCE [LARGE SCALE GENOMIC DNA]</scope>
    <source>
        <strain evidence="3 4">ET3-3</strain>
    </source>
</reference>
<organism evidence="3 4">
    <name type="scientific">Nocardia terrae</name>
    <dbReference type="NCBI Taxonomy" id="2675851"/>
    <lineage>
        <taxon>Bacteria</taxon>
        <taxon>Bacillati</taxon>
        <taxon>Actinomycetota</taxon>
        <taxon>Actinomycetes</taxon>
        <taxon>Mycobacteriales</taxon>
        <taxon>Nocardiaceae</taxon>
        <taxon>Nocardia</taxon>
    </lineage>
</organism>
<dbReference type="InterPro" id="IPR029063">
    <property type="entry name" value="SAM-dependent_MTases_sf"/>
</dbReference>
<feature type="region of interest" description="Disordered" evidence="1">
    <location>
        <begin position="1527"/>
        <end position="1553"/>
    </location>
</feature>
<dbReference type="EMBL" id="WRPP01000003">
    <property type="protein sequence ID" value="MVU78976.1"/>
    <property type="molecule type" value="Genomic_DNA"/>
</dbReference>
<feature type="compositionally biased region" description="Polar residues" evidence="1">
    <location>
        <begin position="546"/>
        <end position="556"/>
    </location>
</feature>
<feature type="compositionally biased region" description="Basic and acidic residues" evidence="1">
    <location>
        <begin position="600"/>
        <end position="611"/>
    </location>
</feature>
<comment type="caution">
    <text evidence="3">The sequence shown here is derived from an EMBL/GenBank/DDBJ whole genome shotgun (WGS) entry which is preliminary data.</text>
</comment>
<evidence type="ECO:0000259" key="2">
    <source>
        <dbReference type="Pfam" id="PF25547"/>
    </source>
</evidence>
<feature type="compositionally biased region" description="Polar residues" evidence="1">
    <location>
        <begin position="626"/>
        <end position="641"/>
    </location>
</feature>
<dbReference type="Pfam" id="PF25547">
    <property type="entry name" value="WXG100_2"/>
    <property type="match status" value="1"/>
</dbReference>
<feature type="compositionally biased region" description="Basic and acidic residues" evidence="1">
    <location>
        <begin position="518"/>
        <end position="528"/>
    </location>
</feature>
<dbReference type="SUPFAM" id="SSF53335">
    <property type="entry name" value="S-adenosyl-L-methionine-dependent methyltransferases"/>
    <property type="match status" value="1"/>
</dbReference>
<dbReference type="InterPro" id="IPR057746">
    <property type="entry name" value="CpnT-like_N"/>
</dbReference>
<evidence type="ECO:0000313" key="4">
    <source>
        <dbReference type="Proteomes" id="UP000466794"/>
    </source>
</evidence>
<feature type="compositionally biased region" description="Basic and acidic residues" evidence="1">
    <location>
        <begin position="834"/>
        <end position="843"/>
    </location>
</feature>
<feature type="compositionally biased region" description="Basic and acidic residues" evidence="1">
    <location>
        <begin position="700"/>
        <end position="711"/>
    </location>
</feature>
<gene>
    <name evidence="3" type="ORF">GPX89_17195</name>
</gene>
<feature type="compositionally biased region" description="Basic and acidic residues" evidence="1">
    <location>
        <begin position="772"/>
        <end position="812"/>
    </location>
</feature>
<feature type="compositionally biased region" description="Low complexity" evidence="1">
    <location>
        <begin position="488"/>
        <end position="512"/>
    </location>
</feature>
<accession>A0A7K1UX66</accession>
<feature type="compositionally biased region" description="Low complexity" evidence="1">
    <location>
        <begin position="648"/>
        <end position="677"/>
    </location>
</feature>